<reference evidence="3 4" key="1">
    <citation type="journal article" date="2010" name="Proc. Natl. Acad. Sci. U.S.A.">
        <title>Insights into evolution of multicellular fungi from the assembled chromosomes of the mushroom Coprinopsis cinerea (Coprinus cinereus).</title>
        <authorList>
            <person name="Stajich J.E."/>
            <person name="Wilke S.K."/>
            <person name="Ahren D."/>
            <person name="Au C.H."/>
            <person name="Birren B.W."/>
            <person name="Borodovsky M."/>
            <person name="Burns C."/>
            <person name="Canback B."/>
            <person name="Casselton L.A."/>
            <person name="Cheng C.K."/>
            <person name="Deng J."/>
            <person name="Dietrich F.S."/>
            <person name="Fargo D.C."/>
            <person name="Farman M.L."/>
            <person name="Gathman A.C."/>
            <person name="Goldberg J."/>
            <person name="Guigo R."/>
            <person name="Hoegger P.J."/>
            <person name="Hooker J.B."/>
            <person name="Huggins A."/>
            <person name="James T.Y."/>
            <person name="Kamada T."/>
            <person name="Kilaru S."/>
            <person name="Kodira C."/>
            <person name="Kues U."/>
            <person name="Kupfer D."/>
            <person name="Kwan H.S."/>
            <person name="Lomsadze A."/>
            <person name="Li W."/>
            <person name="Lilly W.W."/>
            <person name="Ma L.J."/>
            <person name="Mackey A.J."/>
            <person name="Manning G."/>
            <person name="Martin F."/>
            <person name="Muraguchi H."/>
            <person name="Natvig D.O."/>
            <person name="Palmerini H."/>
            <person name="Ramesh M.A."/>
            <person name="Rehmeyer C.J."/>
            <person name="Roe B.A."/>
            <person name="Shenoy N."/>
            <person name="Stanke M."/>
            <person name="Ter-Hovhannisyan V."/>
            <person name="Tunlid A."/>
            <person name="Velagapudi R."/>
            <person name="Vision T.J."/>
            <person name="Zeng Q."/>
            <person name="Zolan M.E."/>
            <person name="Pukkila P.J."/>
        </authorList>
    </citation>
    <scope>NUCLEOTIDE SEQUENCE [LARGE SCALE GENOMIC DNA]</scope>
    <source>
        <strain evidence="4">Okayama-7 / 130 / ATCC MYA-4618 / FGSC 9003</strain>
    </source>
</reference>
<sequence length="97" mass="10704">MSFCALVAAVFFGTGAGVVQRSTPYKGTSCSSRPVSAYPPQWQPYAGECARVVALQGIAWALWALYLFLLIATIIHKFEIRTRPTPEGWYFKKAKAS</sequence>
<comment type="caution">
    <text evidence="3">The sequence shown here is derived from an EMBL/GenBank/DDBJ whole genome shotgun (WGS) entry which is preliminary data.</text>
</comment>
<dbReference type="KEGG" id="cci:CC1G_10247"/>
<accession>A8NPE5</accession>
<evidence type="ECO:0000313" key="3">
    <source>
        <dbReference type="EMBL" id="EAU86525.2"/>
    </source>
</evidence>
<proteinExistence type="predicted"/>
<dbReference type="AlphaFoldDB" id="A8NPE5"/>
<dbReference type="GeneID" id="6011848"/>
<feature type="chain" id="PRO_5002727401" evidence="2">
    <location>
        <begin position="18"/>
        <end position="97"/>
    </location>
</feature>
<dbReference type="HOGENOM" id="CLU_2346602_0_0_1"/>
<dbReference type="RefSeq" id="XP_001835320.2">
    <property type="nucleotide sequence ID" value="XM_001835268.2"/>
</dbReference>
<keyword evidence="1" id="KW-1133">Transmembrane helix</keyword>
<dbReference type="VEuPathDB" id="FungiDB:CC1G_10247"/>
<evidence type="ECO:0000256" key="1">
    <source>
        <dbReference type="SAM" id="Phobius"/>
    </source>
</evidence>
<dbReference type="InParanoid" id="A8NPE5"/>
<evidence type="ECO:0000256" key="2">
    <source>
        <dbReference type="SAM" id="SignalP"/>
    </source>
</evidence>
<dbReference type="Proteomes" id="UP000001861">
    <property type="component" value="Unassembled WGS sequence"/>
</dbReference>
<dbReference type="OrthoDB" id="2558918at2759"/>
<dbReference type="EMBL" id="AACS02000012">
    <property type="protein sequence ID" value="EAU86525.2"/>
    <property type="molecule type" value="Genomic_DNA"/>
</dbReference>
<feature type="transmembrane region" description="Helical" evidence="1">
    <location>
        <begin position="53"/>
        <end position="75"/>
    </location>
</feature>
<feature type="signal peptide" evidence="2">
    <location>
        <begin position="1"/>
        <end position="17"/>
    </location>
</feature>
<organism evidence="3 4">
    <name type="scientific">Coprinopsis cinerea (strain Okayama-7 / 130 / ATCC MYA-4618 / FGSC 9003)</name>
    <name type="common">Inky cap fungus</name>
    <name type="synonym">Hormographiella aspergillata</name>
    <dbReference type="NCBI Taxonomy" id="240176"/>
    <lineage>
        <taxon>Eukaryota</taxon>
        <taxon>Fungi</taxon>
        <taxon>Dikarya</taxon>
        <taxon>Basidiomycota</taxon>
        <taxon>Agaricomycotina</taxon>
        <taxon>Agaricomycetes</taxon>
        <taxon>Agaricomycetidae</taxon>
        <taxon>Agaricales</taxon>
        <taxon>Agaricineae</taxon>
        <taxon>Psathyrellaceae</taxon>
        <taxon>Coprinopsis</taxon>
    </lineage>
</organism>
<name>A8NPE5_COPC7</name>
<protein>
    <submittedName>
        <fullName evidence="3">Uncharacterized protein</fullName>
    </submittedName>
</protein>
<keyword evidence="1" id="KW-0472">Membrane</keyword>
<evidence type="ECO:0000313" key="4">
    <source>
        <dbReference type="Proteomes" id="UP000001861"/>
    </source>
</evidence>
<keyword evidence="2" id="KW-0732">Signal</keyword>
<keyword evidence="1" id="KW-0812">Transmembrane</keyword>
<keyword evidence="4" id="KW-1185">Reference proteome</keyword>
<gene>
    <name evidence="3" type="ORF">CC1G_10247</name>
</gene>